<dbReference type="OrthoDB" id="263306at2759"/>
<evidence type="ECO:0000313" key="1">
    <source>
        <dbReference type="EMBL" id="KAG5502812.1"/>
    </source>
</evidence>
<accession>A0A836HN18</accession>
<gene>
    <name evidence="1" type="ORF">JKF63_04580</name>
</gene>
<dbReference type="Proteomes" id="UP000674318">
    <property type="component" value="Unassembled WGS sequence"/>
</dbReference>
<evidence type="ECO:0000313" key="2">
    <source>
        <dbReference type="Proteomes" id="UP000674318"/>
    </source>
</evidence>
<protein>
    <submittedName>
        <fullName evidence="1">Uncharacterized protein</fullName>
    </submittedName>
</protein>
<organism evidence="1 2">
    <name type="scientific">Porcisia hertigi</name>
    <dbReference type="NCBI Taxonomy" id="2761500"/>
    <lineage>
        <taxon>Eukaryota</taxon>
        <taxon>Discoba</taxon>
        <taxon>Euglenozoa</taxon>
        <taxon>Kinetoplastea</taxon>
        <taxon>Metakinetoplastina</taxon>
        <taxon>Trypanosomatida</taxon>
        <taxon>Trypanosomatidae</taxon>
        <taxon>Leishmaniinae</taxon>
        <taxon>Porcisia</taxon>
    </lineage>
</organism>
<comment type="caution">
    <text evidence="1">The sequence shown here is derived from an EMBL/GenBank/DDBJ whole genome shotgun (WGS) entry which is preliminary data.</text>
</comment>
<dbReference type="EMBL" id="JAFJZO010000025">
    <property type="protein sequence ID" value="KAG5502812.1"/>
    <property type="molecule type" value="Genomic_DNA"/>
</dbReference>
<sequence length="80" mass="8947">MEQLRHRDKPLFGSMSAVGAIGDGCTDATMAMWGEEMVEAHNAVHRQDAAIHSPQTTQHWRDVLLYLLDHPAIEVNAGFY</sequence>
<name>A0A836HN18_9TRYP</name>
<dbReference type="RefSeq" id="XP_067756584.1">
    <property type="nucleotide sequence ID" value="XM_067900563.1"/>
</dbReference>
<dbReference type="AlphaFoldDB" id="A0A836HN18"/>
<dbReference type="GeneID" id="94290640"/>
<keyword evidence="2" id="KW-1185">Reference proteome</keyword>
<dbReference type="KEGG" id="phet:94290640"/>
<reference evidence="1 2" key="1">
    <citation type="submission" date="2021-02" db="EMBL/GenBank/DDBJ databases">
        <title>Porcisia hertigi Genome sequencing and assembly.</title>
        <authorList>
            <person name="Almutairi H."/>
            <person name="Gatherer D."/>
        </authorList>
    </citation>
    <scope>NUCLEOTIDE SEQUENCE [LARGE SCALE GENOMIC DNA]</scope>
    <source>
        <strain evidence="1 2">C119</strain>
    </source>
</reference>
<proteinExistence type="predicted"/>